<gene>
    <name evidence="1" type="ORF">H7B90_26895</name>
</gene>
<dbReference type="EMBL" id="JACJVR010000110">
    <property type="protein sequence ID" value="MBB6695027.1"/>
    <property type="molecule type" value="Genomic_DNA"/>
</dbReference>
<comment type="caution">
    <text evidence="1">The sequence shown here is derived from an EMBL/GenBank/DDBJ whole genome shotgun (WGS) entry which is preliminary data.</text>
</comment>
<keyword evidence="2" id="KW-1185">Reference proteome</keyword>
<sequence length="103" mass="11371">MPSFLILLVNSLSDGDYVTLAFLPNRRLKGGVSITDITQIVDQINQAATCGQVKKIESFINSMALDEQLGLHGLLNPAALETIANNIDILHIKRGVKEHIIWY</sequence>
<reference evidence="1 2" key="1">
    <citation type="submission" date="2020-08" db="EMBL/GenBank/DDBJ databases">
        <title>Cohnella phylogeny.</title>
        <authorList>
            <person name="Dunlap C."/>
        </authorList>
    </citation>
    <scope>NUCLEOTIDE SEQUENCE [LARGE SCALE GENOMIC DNA]</scope>
    <source>
        <strain evidence="1 2">DSM 25239</strain>
    </source>
</reference>
<evidence type="ECO:0000313" key="1">
    <source>
        <dbReference type="EMBL" id="MBB6695027.1"/>
    </source>
</evidence>
<protein>
    <submittedName>
        <fullName evidence="1">Uncharacterized protein</fullName>
    </submittedName>
</protein>
<name>A0A841U2R0_9BACL</name>
<evidence type="ECO:0000313" key="2">
    <source>
        <dbReference type="Proteomes" id="UP000553776"/>
    </source>
</evidence>
<dbReference type="RefSeq" id="WP_185138984.1">
    <property type="nucleotide sequence ID" value="NZ_BORM01000018.1"/>
</dbReference>
<accession>A0A841U2R0</accession>
<dbReference type="AlphaFoldDB" id="A0A841U2R0"/>
<organism evidence="1 2">
    <name type="scientific">Cohnella xylanilytica</name>
    <dbReference type="NCBI Taxonomy" id="557555"/>
    <lineage>
        <taxon>Bacteria</taxon>
        <taxon>Bacillati</taxon>
        <taxon>Bacillota</taxon>
        <taxon>Bacilli</taxon>
        <taxon>Bacillales</taxon>
        <taxon>Paenibacillaceae</taxon>
        <taxon>Cohnella</taxon>
    </lineage>
</organism>
<dbReference type="Proteomes" id="UP000553776">
    <property type="component" value="Unassembled WGS sequence"/>
</dbReference>
<proteinExistence type="predicted"/>